<sequence length="372" mass="41246">MAGAPAGYGMPPSVAPAPLGEQAPLHPSSQPPQAYPRYNQEGDYHDRPRSSPPPSHRRRTPSPRGYYDSRGYNSRDYGRSEHGGSYGHGYGHPSSYDRGYDRYDRGYDRGRDSYDSRDYERSRGGRGYDRHERDRDRGYDRDYSGGHHRGNSHGGYGSRARSPQRRSRAVNRGSEQDRLASKTLYVGNIPYSFVEKDVDDLFNKFGTIVKVTVVLDQYTGRNKGFAFVEFEVRKDAEEAMEKYNGFDVDGRRLKLDWDIGLGKKDIKPTRSSTQTTNTTENSTAESTPLPHDQSSEVNSPMAVTAPAEGSAMVNENTPQTCTAPSEESPLAQGEKLSSPVETSESATAQPEVLAQQETASVAPIEQATEPTD</sequence>
<dbReference type="PROSITE" id="PS50102">
    <property type="entry name" value="RRM"/>
    <property type="match status" value="1"/>
</dbReference>
<protein>
    <recommendedName>
        <fullName evidence="3">RRM domain-containing protein</fullName>
    </recommendedName>
</protein>
<feature type="compositionally biased region" description="Basic and acidic residues" evidence="2">
    <location>
        <begin position="40"/>
        <end position="49"/>
    </location>
</feature>
<dbReference type="CDD" id="cd00590">
    <property type="entry name" value="RRM_SF"/>
    <property type="match status" value="1"/>
</dbReference>
<feature type="domain" description="RRM" evidence="3">
    <location>
        <begin position="182"/>
        <end position="260"/>
    </location>
</feature>
<evidence type="ECO:0000313" key="5">
    <source>
        <dbReference type="Proteomes" id="UP000780801"/>
    </source>
</evidence>
<feature type="compositionally biased region" description="Polar residues" evidence="2">
    <location>
        <begin position="313"/>
        <end position="325"/>
    </location>
</feature>
<dbReference type="SMART" id="SM00360">
    <property type="entry name" value="RRM"/>
    <property type="match status" value="1"/>
</dbReference>
<dbReference type="Proteomes" id="UP000780801">
    <property type="component" value="Unassembled WGS sequence"/>
</dbReference>
<evidence type="ECO:0000256" key="2">
    <source>
        <dbReference type="SAM" id="MobiDB-lite"/>
    </source>
</evidence>
<reference evidence="4" key="1">
    <citation type="journal article" date="2020" name="Fungal Divers.">
        <title>Resolving the Mortierellaceae phylogeny through synthesis of multi-gene phylogenetics and phylogenomics.</title>
        <authorList>
            <person name="Vandepol N."/>
            <person name="Liber J."/>
            <person name="Desiro A."/>
            <person name="Na H."/>
            <person name="Kennedy M."/>
            <person name="Barry K."/>
            <person name="Grigoriev I.V."/>
            <person name="Miller A.N."/>
            <person name="O'Donnell K."/>
            <person name="Stajich J.E."/>
            <person name="Bonito G."/>
        </authorList>
    </citation>
    <scope>NUCLEOTIDE SEQUENCE</scope>
    <source>
        <strain evidence="4">KOD1015</strain>
    </source>
</reference>
<dbReference type="OrthoDB" id="439808at2759"/>
<gene>
    <name evidence="4" type="ORF">BGW38_000202</name>
</gene>
<evidence type="ECO:0000313" key="4">
    <source>
        <dbReference type="EMBL" id="KAF9585889.1"/>
    </source>
</evidence>
<comment type="caution">
    <text evidence="4">The sequence shown here is derived from an EMBL/GenBank/DDBJ whole genome shotgun (WGS) entry which is preliminary data.</text>
</comment>
<feature type="compositionally biased region" description="Low complexity" evidence="2">
    <location>
        <begin position="269"/>
        <end position="287"/>
    </location>
</feature>
<evidence type="ECO:0000259" key="3">
    <source>
        <dbReference type="PROSITE" id="PS50102"/>
    </source>
</evidence>
<feature type="compositionally biased region" description="Polar residues" evidence="2">
    <location>
        <begin position="339"/>
        <end position="348"/>
    </location>
</feature>
<evidence type="ECO:0000256" key="1">
    <source>
        <dbReference type="PROSITE-ProRule" id="PRU00176"/>
    </source>
</evidence>
<dbReference type="AlphaFoldDB" id="A0A9P6G2G6"/>
<dbReference type="InterPro" id="IPR012677">
    <property type="entry name" value="Nucleotide-bd_a/b_plait_sf"/>
</dbReference>
<dbReference type="EMBL" id="JAABOA010000105">
    <property type="protein sequence ID" value="KAF9585889.1"/>
    <property type="molecule type" value="Genomic_DNA"/>
</dbReference>
<dbReference type="GO" id="GO:0003723">
    <property type="term" value="F:RNA binding"/>
    <property type="evidence" value="ECO:0007669"/>
    <property type="project" value="UniProtKB-UniRule"/>
</dbReference>
<organism evidence="4 5">
    <name type="scientific">Lunasporangiospora selenospora</name>
    <dbReference type="NCBI Taxonomy" id="979761"/>
    <lineage>
        <taxon>Eukaryota</taxon>
        <taxon>Fungi</taxon>
        <taxon>Fungi incertae sedis</taxon>
        <taxon>Mucoromycota</taxon>
        <taxon>Mortierellomycotina</taxon>
        <taxon>Mortierellomycetes</taxon>
        <taxon>Mortierellales</taxon>
        <taxon>Mortierellaceae</taxon>
        <taxon>Lunasporangiospora</taxon>
    </lineage>
</organism>
<proteinExistence type="predicted"/>
<feature type="region of interest" description="Disordered" evidence="2">
    <location>
        <begin position="1"/>
        <end position="177"/>
    </location>
</feature>
<dbReference type="InterPro" id="IPR050441">
    <property type="entry name" value="RBM"/>
</dbReference>
<dbReference type="Pfam" id="PF00076">
    <property type="entry name" value="RRM_1"/>
    <property type="match status" value="1"/>
</dbReference>
<feature type="region of interest" description="Disordered" evidence="2">
    <location>
        <begin position="264"/>
        <end position="372"/>
    </location>
</feature>
<dbReference type="InterPro" id="IPR000504">
    <property type="entry name" value="RRM_dom"/>
</dbReference>
<accession>A0A9P6G2G6</accession>
<dbReference type="PANTHER" id="PTHR48034">
    <property type="entry name" value="TRANSFORMER-2 SEX-DETERMINING PROTEIN-RELATED"/>
    <property type="match status" value="1"/>
</dbReference>
<name>A0A9P6G2G6_9FUNG</name>
<dbReference type="InterPro" id="IPR035979">
    <property type="entry name" value="RBD_domain_sf"/>
</dbReference>
<keyword evidence="5" id="KW-1185">Reference proteome</keyword>
<feature type="compositionally biased region" description="Basic and acidic residues" evidence="2">
    <location>
        <begin position="98"/>
        <end position="145"/>
    </location>
</feature>
<dbReference type="Gene3D" id="3.30.70.330">
    <property type="match status" value="1"/>
</dbReference>
<dbReference type="SUPFAM" id="SSF54928">
    <property type="entry name" value="RNA-binding domain, RBD"/>
    <property type="match status" value="1"/>
</dbReference>
<keyword evidence="1" id="KW-0694">RNA-binding</keyword>